<dbReference type="InterPro" id="IPR002725">
    <property type="entry name" value="YgjP-like_metallopeptidase"/>
</dbReference>
<sequence>MKNVHVIRSAKRRKTVQARVVGDVVEVRIPARMTRAQEREAVSGIVEKLRRKTTVAPVSDEALAERAEVLNAEVLEGRATVGSIRWVSNQNSRWGSCSTSTGDIRISDRLREVPGYVLDSVLVHEMVHTFIPGHTREFHRWADRAPRAERAAGYLEAYSRWGS</sequence>
<dbReference type="HOGENOM" id="CLU_094108_1_0_11"/>
<dbReference type="PANTHER" id="PTHR30399:SF1">
    <property type="entry name" value="UTP PYROPHOSPHATASE"/>
    <property type="match status" value="1"/>
</dbReference>
<dbReference type="EMBL" id="CP006764">
    <property type="protein sequence ID" value="AIT60473.1"/>
    <property type="molecule type" value="Genomic_DNA"/>
</dbReference>
<proteinExistence type="predicted"/>
<evidence type="ECO:0000259" key="1">
    <source>
        <dbReference type="Pfam" id="PF01863"/>
    </source>
</evidence>
<dbReference type="Proteomes" id="UP000029914">
    <property type="component" value="Chromosome"/>
</dbReference>
<dbReference type="KEGG" id="cdo:CDOO_03795"/>
<dbReference type="InterPro" id="IPR053136">
    <property type="entry name" value="UTP_pyrophosphatase-like"/>
</dbReference>
<evidence type="ECO:0000313" key="2">
    <source>
        <dbReference type="EMBL" id="AIT60473.1"/>
    </source>
</evidence>
<dbReference type="AlphaFoldDB" id="A0A097IEB0"/>
<dbReference type="Pfam" id="PF01863">
    <property type="entry name" value="YgjP-like"/>
    <property type="match status" value="1"/>
</dbReference>
<dbReference type="Gene3D" id="3.30.2010.10">
    <property type="entry name" value="Metalloproteases ('zincins'), catalytic domain"/>
    <property type="match status" value="1"/>
</dbReference>
<keyword evidence="2" id="KW-0378">Hydrolase</keyword>
<accession>A0A097IEB0</accession>
<dbReference type="PANTHER" id="PTHR30399">
    <property type="entry name" value="UNCHARACTERIZED PROTEIN YGJP"/>
    <property type="match status" value="1"/>
</dbReference>
<evidence type="ECO:0000313" key="3">
    <source>
        <dbReference type="Proteomes" id="UP000029914"/>
    </source>
</evidence>
<gene>
    <name evidence="2" type="ORF">CDOO_03795</name>
</gene>
<dbReference type="GO" id="GO:0016787">
    <property type="term" value="F:hydrolase activity"/>
    <property type="evidence" value="ECO:0007669"/>
    <property type="project" value="UniProtKB-KW"/>
</dbReference>
<dbReference type="eggNOG" id="COG1451">
    <property type="taxonomic scope" value="Bacteria"/>
</dbReference>
<keyword evidence="3" id="KW-1185">Reference proteome</keyword>
<organism evidence="2 3">
    <name type="scientific">Corynebacterium doosanense CAU 212 = DSM 45436</name>
    <dbReference type="NCBI Taxonomy" id="558173"/>
    <lineage>
        <taxon>Bacteria</taxon>
        <taxon>Bacillati</taxon>
        <taxon>Actinomycetota</taxon>
        <taxon>Actinomycetes</taxon>
        <taxon>Mycobacteriales</taxon>
        <taxon>Corynebacteriaceae</taxon>
        <taxon>Corynebacterium</taxon>
    </lineage>
</organism>
<dbReference type="CDD" id="cd07344">
    <property type="entry name" value="M48_yhfN_like"/>
    <property type="match status" value="1"/>
</dbReference>
<protein>
    <submittedName>
        <fullName evidence="2">Metal-dependent hydrolase</fullName>
    </submittedName>
</protein>
<reference evidence="2 3" key="1">
    <citation type="submission" date="2013-09" db="EMBL/GenBank/DDBJ databases">
        <title>Complete genome sequence of Corynebacterium doosanense CAU 212(T) (=DSM 45436(T)), isolated from activated sludge.</title>
        <authorList>
            <person name="Schaffert L."/>
            <person name="Albersmeier A."/>
            <person name="Kalinowski J."/>
            <person name="Ruckert C."/>
        </authorList>
    </citation>
    <scope>NUCLEOTIDE SEQUENCE [LARGE SCALE GENOMIC DNA]</scope>
    <source>
        <strain evidence="2 3">CAU 212</strain>
    </source>
</reference>
<dbReference type="STRING" id="558173.CDOO_03795"/>
<name>A0A097IEB0_9CORY</name>
<feature type="domain" description="YgjP-like metallopeptidase" evidence="1">
    <location>
        <begin position="87"/>
        <end position="144"/>
    </location>
</feature>